<accession>A0A0U2LGJ3</accession>
<dbReference type="Pfam" id="PF14960">
    <property type="entry name" value="ATP_synth_reg"/>
    <property type="match status" value="1"/>
</dbReference>
<sequence>MAGGAEQELVGIAKHFNSVNNYGRANVAKATYASIFLIWAGFKAKKSLSSK</sequence>
<proteinExistence type="evidence at transcript level"/>
<name>A0A0U2LGJ3_9MAXI</name>
<dbReference type="InterPro" id="IPR009125">
    <property type="entry name" value="ATPMK"/>
</dbReference>
<protein>
    <submittedName>
        <fullName evidence="1">Up-regulated during skeletal muscle growth protein 5</fullName>
    </submittedName>
</protein>
<evidence type="ECO:0000313" key="1">
    <source>
        <dbReference type="EMBL" id="ALS05080.1"/>
    </source>
</evidence>
<reference evidence="1" key="1">
    <citation type="journal article" date="2015" name="Sci. Rep.">
        <title>Spliced leader RNA trans-splicing discovered in copepods.</title>
        <authorList>
            <person name="Yang F."/>
            <person name="Xu D."/>
            <person name="Zhuang Y."/>
            <person name="Yi X."/>
            <person name="Huang Y."/>
            <person name="Chen H."/>
            <person name="Lin S."/>
            <person name="Campbell D.A."/>
            <person name="Sturm N.R."/>
            <person name="Liu G."/>
            <person name="Zhang H."/>
        </authorList>
    </citation>
    <scope>NUCLEOTIDE SEQUENCE</scope>
</reference>
<dbReference type="AlphaFoldDB" id="A0A0U2LGJ3"/>
<dbReference type="EMBL" id="KT755246">
    <property type="protein sequence ID" value="ALS05080.1"/>
    <property type="molecule type" value="mRNA"/>
</dbReference>
<organism evidence="1">
    <name type="scientific">Centropages tenuiremis</name>
    <dbReference type="NCBI Taxonomy" id="544689"/>
    <lineage>
        <taxon>Eukaryota</taxon>
        <taxon>Metazoa</taxon>
        <taxon>Ecdysozoa</taxon>
        <taxon>Arthropoda</taxon>
        <taxon>Crustacea</taxon>
        <taxon>Multicrustacea</taxon>
        <taxon>Hexanauplia</taxon>
        <taxon>Copepoda</taxon>
        <taxon>Calanoida</taxon>
        <taxon>Centropagidae</taxon>
        <taxon>Centropages</taxon>
    </lineage>
</organism>